<dbReference type="EMBL" id="CAUYUJ010002904">
    <property type="protein sequence ID" value="CAK0802919.1"/>
    <property type="molecule type" value="Genomic_DNA"/>
</dbReference>
<accession>A0ABN9QDP7</accession>
<name>A0ABN9QDP7_9DINO</name>
<comment type="caution">
    <text evidence="1">The sequence shown here is derived from an EMBL/GenBank/DDBJ whole genome shotgun (WGS) entry which is preliminary data.</text>
</comment>
<evidence type="ECO:0000313" key="1">
    <source>
        <dbReference type="EMBL" id="CAK0802919.1"/>
    </source>
</evidence>
<proteinExistence type="predicted"/>
<evidence type="ECO:0000313" key="2">
    <source>
        <dbReference type="Proteomes" id="UP001189429"/>
    </source>
</evidence>
<organism evidence="1 2">
    <name type="scientific">Prorocentrum cordatum</name>
    <dbReference type="NCBI Taxonomy" id="2364126"/>
    <lineage>
        <taxon>Eukaryota</taxon>
        <taxon>Sar</taxon>
        <taxon>Alveolata</taxon>
        <taxon>Dinophyceae</taxon>
        <taxon>Prorocentrales</taxon>
        <taxon>Prorocentraceae</taxon>
        <taxon>Prorocentrum</taxon>
    </lineage>
</organism>
<reference evidence="1" key="1">
    <citation type="submission" date="2023-10" db="EMBL/GenBank/DDBJ databases">
        <authorList>
            <person name="Chen Y."/>
            <person name="Shah S."/>
            <person name="Dougan E. K."/>
            <person name="Thang M."/>
            <person name="Chan C."/>
        </authorList>
    </citation>
    <scope>NUCLEOTIDE SEQUENCE [LARGE SCALE GENOMIC DNA]</scope>
</reference>
<sequence length="96" mass="10684">STQFWPFCCGKCHGRLTGTQPALGQWAKLHGPLCERHAAPREVPAATFSPTEQELEVLCRNTRAWFGRLKTLAPPGADDGFVLERAAVLERNRTPR</sequence>
<keyword evidence="2" id="KW-1185">Reference proteome</keyword>
<dbReference type="Proteomes" id="UP001189429">
    <property type="component" value="Unassembled WGS sequence"/>
</dbReference>
<protein>
    <submittedName>
        <fullName evidence="1">Uncharacterized protein</fullName>
    </submittedName>
</protein>
<feature type="non-terminal residue" evidence="1">
    <location>
        <position position="1"/>
    </location>
</feature>
<gene>
    <name evidence="1" type="ORF">PCOR1329_LOCUS10274</name>
</gene>
<feature type="non-terminal residue" evidence="1">
    <location>
        <position position="96"/>
    </location>
</feature>